<dbReference type="Proteomes" id="UP001529180">
    <property type="component" value="Unassembled WGS sequence"/>
</dbReference>
<evidence type="ECO:0000256" key="1">
    <source>
        <dbReference type="SAM" id="SignalP"/>
    </source>
</evidence>
<keyword evidence="3" id="KW-1185">Reference proteome</keyword>
<evidence type="ECO:0000313" key="3">
    <source>
        <dbReference type="Proteomes" id="UP001529180"/>
    </source>
</evidence>
<sequence length="283" mass="31752">MGSVIRYLAVCGRKGCRFLCAPLLLIVTQFANAAEPDDPLIVWQLAPSAPAVIIEGPSAGDGYLQLTTDWFIDHLTEYRHEKRMIPIPKALDDMAKGEFICSNFLYDSPHRRDFLTFSGPILEIHPLRLFISPEKLPELRYAMREGSVDLGLLAQQNRLSIGMPVGFRFDEALVPGVQDFMSSKMTQSAGTTEMTVRLFDVGRIDGFITYQVNVSYYREVGNLERTAIPVPIMGVPTRSLPISCSGDKQQAKQIIDAVNALLTSPENRQELEAFYTRWNNPKH</sequence>
<name>A0ABT6G7I8_9PROT</name>
<dbReference type="SUPFAM" id="SSF53850">
    <property type="entry name" value="Periplasmic binding protein-like II"/>
    <property type="match status" value="1"/>
</dbReference>
<accession>A0ABT6G7I8</accession>
<reference evidence="2 3" key="1">
    <citation type="submission" date="2023-03" db="EMBL/GenBank/DDBJ databases">
        <title>Strain FZY0004 represents a novel species in the genus Thalassospira isolated from seawater.</title>
        <authorList>
            <person name="Fu Z.-Y."/>
        </authorList>
    </citation>
    <scope>NUCLEOTIDE SEQUENCE [LARGE SCALE GENOMIC DNA]</scope>
    <source>
        <strain evidence="2 3">FZY0004</strain>
    </source>
</reference>
<dbReference type="EMBL" id="JARSBO010000002">
    <property type="protein sequence ID" value="MDG4717960.1"/>
    <property type="molecule type" value="Genomic_DNA"/>
</dbReference>
<gene>
    <name evidence="2" type="ORF">P7680_03070</name>
</gene>
<keyword evidence="1" id="KW-0732">Signal</keyword>
<feature type="chain" id="PRO_5046156702" description="Solute-binding protein family 3/N-terminal domain-containing protein" evidence="1">
    <location>
        <begin position="34"/>
        <end position="283"/>
    </location>
</feature>
<protein>
    <recommendedName>
        <fullName evidence="4">Solute-binding protein family 3/N-terminal domain-containing protein</fullName>
    </recommendedName>
</protein>
<organism evidence="2 3">
    <name type="scientific">Thalassospira aquimaris</name>
    <dbReference type="NCBI Taxonomy" id="3037796"/>
    <lineage>
        <taxon>Bacteria</taxon>
        <taxon>Pseudomonadati</taxon>
        <taxon>Pseudomonadota</taxon>
        <taxon>Alphaproteobacteria</taxon>
        <taxon>Rhodospirillales</taxon>
        <taxon>Thalassospiraceae</taxon>
        <taxon>Thalassospira</taxon>
    </lineage>
</organism>
<comment type="caution">
    <text evidence="2">The sequence shown here is derived from an EMBL/GenBank/DDBJ whole genome shotgun (WGS) entry which is preliminary data.</text>
</comment>
<evidence type="ECO:0008006" key="4">
    <source>
        <dbReference type="Google" id="ProtNLM"/>
    </source>
</evidence>
<proteinExistence type="predicted"/>
<evidence type="ECO:0000313" key="2">
    <source>
        <dbReference type="EMBL" id="MDG4717960.1"/>
    </source>
</evidence>
<dbReference type="RefSeq" id="WP_147250809.1">
    <property type="nucleotide sequence ID" value="NZ_JARSBO010000002.1"/>
</dbReference>
<feature type="signal peptide" evidence="1">
    <location>
        <begin position="1"/>
        <end position="33"/>
    </location>
</feature>